<dbReference type="InterPro" id="IPR036388">
    <property type="entry name" value="WH-like_DNA-bd_sf"/>
</dbReference>
<comment type="similarity">
    <text evidence="1">Belongs to the LysR transcriptional regulatory family.</text>
</comment>
<sequence length="307" mass="32877">MTLEQLAIFAEVAERQHLTQAADALALTPSAVSAAVRRLEEAYGVPLFDRIGRGISLTAAGRIFLEEVRPMLARARAAERLLGELGGLQRGEISVFASQTVASYWLPPVLMRFHAEYPGIRLSLTIGNTATVAEAVAEGAAEMGFVEGEIADPALRIDSLVDDELMIVVGPDHAFAGRHDISADDLVGKTAWVLREPGSGTRSEFEHALARKGVDPERLEIALELPSNEAVLSAARSGLCATAVSGHVAAPHLTTGNLVRVDIALPSRTFRLLRHRDRNLGRAAQKLAEFSLSVAASDPRADLPVCR</sequence>
<dbReference type="InterPro" id="IPR000847">
    <property type="entry name" value="LysR_HTH_N"/>
</dbReference>
<keyword evidence="4" id="KW-0804">Transcription</keyword>
<dbReference type="PROSITE" id="PS50931">
    <property type="entry name" value="HTH_LYSR"/>
    <property type="match status" value="1"/>
</dbReference>
<evidence type="ECO:0000256" key="3">
    <source>
        <dbReference type="ARBA" id="ARBA00023125"/>
    </source>
</evidence>
<feature type="domain" description="HTH lysR-type" evidence="5">
    <location>
        <begin position="1"/>
        <end position="58"/>
    </location>
</feature>
<organism evidence="6 7">
    <name type="scientific">Pseudohoeflea suaedae</name>
    <dbReference type="NCBI Taxonomy" id="877384"/>
    <lineage>
        <taxon>Bacteria</taxon>
        <taxon>Pseudomonadati</taxon>
        <taxon>Pseudomonadota</taxon>
        <taxon>Alphaproteobacteria</taxon>
        <taxon>Hyphomicrobiales</taxon>
        <taxon>Rhizobiaceae</taxon>
        <taxon>Pseudohoeflea</taxon>
    </lineage>
</organism>
<dbReference type="InterPro" id="IPR005119">
    <property type="entry name" value="LysR_subst-bd"/>
</dbReference>
<dbReference type="InterPro" id="IPR036390">
    <property type="entry name" value="WH_DNA-bd_sf"/>
</dbReference>
<protein>
    <submittedName>
        <fullName evidence="6">LysR family transcriptional regulator</fullName>
    </submittedName>
</protein>
<dbReference type="Pfam" id="PF00126">
    <property type="entry name" value="HTH_1"/>
    <property type="match status" value="1"/>
</dbReference>
<dbReference type="Gene3D" id="3.40.190.290">
    <property type="match status" value="1"/>
</dbReference>
<dbReference type="PANTHER" id="PTHR30126:SF39">
    <property type="entry name" value="HTH-TYPE TRANSCRIPTIONAL REGULATOR CYSL"/>
    <property type="match status" value="1"/>
</dbReference>
<dbReference type="OrthoDB" id="9808620at2"/>
<dbReference type="PRINTS" id="PR00039">
    <property type="entry name" value="HTHLYSR"/>
</dbReference>
<dbReference type="EMBL" id="SMSI01000001">
    <property type="protein sequence ID" value="TDH39431.1"/>
    <property type="molecule type" value="Genomic_DNA"/>
</dbReference>
<dbReference type="PANTHER" id="PTHR30126">
    <property type="entry name" value="HTH-TYPE TRANSCRIPTIONAL REGULATOR"/>
    <property type="match status" value="1"/>
</dbReference>
<name>A0A4R5PS67_9HYPH</name>
<dbReference type="Proteomes" id="UP000295131">
    <property type="component" value="Unassembled WGS sequence"/>
</dbReference>
<dbReference type="GO" id="GO:0000976">
    <property type="term" value="F:transcription cis-regulatory region binding"/>
    <property type="evidence" value="ECO:0007669"/>
    <property type="project" value="TreeGrafter"/>
</dbReference>
<dbReference type="RefSeq" id="WP_133284264.1">
    <property type="nucleotide sequence ID" value="NZ_SMSI01000001.1"/>
</dbReference>
<dbReference type="GO" id="GO:0003700">
    <property type="term" value="F:DNA-binding transcription factor activity"/>
    <property type="evidence" value="ECO:0007669"/>
    <property type="project" value="InterPro"/>
</dbReference>
<comment type="caution">
    <text evidence="6">The sequence shown here is derived from an EMBL/GenBank/DDBJ whole genome shotgun (WGS) entry which is preliminary data.</text>
</comment>
<dbReference type="SUPFAM" id="SSF46785">
    <property type="entry name" value="Winged helix' DNA-binding domain"/>
    <property type="match status" value="1"/>
</dbReference>
<dbReference type="SUPFAM" id="SSF53850">
    <property type="entry name" value="Periplasmic binding protein-like II"/>
    <property type="match status" value="1"/>
</dbReference>
<evidence type="ECO:0000259" key="5">
    <source>
        <dbReference type="PROSITE" id="PS50931"/>
    </source>
</evidence>
<accession>A0A4R5PS67</accession>
<dbReference type="Pfam" id="PF03466">
    <property type="entry name" value="LysR_substrate"/>
    <property type="match status" value="1"/>
</dbReference>
<evidence type="ECO:0000313" key="6">
    <source>
        <dbReference type="EMBL" id="TDH39431.1"/>
    </source>
</evidence>
<evidence type="ECO:0000256" key="1">
    <source>
        <dbReference type="ARBA" id="ARBA00009437"/>
    </source>
</evidence>
<dbReference type="FunFam" id="1.10.10.10:FF:000001">
    <property type="entry name" value="LysR family transcriptional regulator"/>
    <property type="match status" value="1"/>
</dbReference>
<keyword evidence="7" id="KW-1185">Reference proteome</keyword>
<evidence type="ECO:0000256" key="4">
    <source>
        <dbReference type="ARBA" id="ARBA00023163"/>
    </source>
</evidence>
<evidence type="ECO:0000256" key="2">
    <source>
        <dbReference type="ARBA" id="ARBA00023015"/>
    </source>
</evidence>
<keyword evidence="3" id="KW-0238">DNA-binding</keyword>
<evidence type="ECO:0000313" key="7">
    <source>
        <dbReference type="Proteomes" id="UP000295131"/>
    </source>
</evidence>
<keyword evidence="2" id="KW-0805">Transcription regulation</keyword>
<gene>
    <name evidence="6" type="ORF">E2A64_05020</name>
</gene>
<dbReference type="AlphaFoldDB" id="A0A4R5PS67"/>
<reference evidence="6 7" key="1">
    <citation type="journal article" date="2013" name="Int. J. Syst. Evol. Microbiol.">
        <title>Hoeflea suaedae sp. nov., an endophytic bacterium isolated from the root of the halophyte Suaeda maritima.</title>
        <authorList>
            <person name="Chung E.J."/>
            <person name="Park J.A."/>
            <person name="Pramanik P."/>
            <person name="Bibi F."/>
            <person name="Jeon C.O."/>
            <person name="Chung Y.R."/>
        </authorList>
    </citation>
    <scope>NUCLEOTIDE SEQUENCE [LARGE SCALE GENOMIC DNA]</scope>
    <source>
        <strain evidence="6 7">YC6898</strain>
    </source>
</reference>
<proteinExistence type="inferred from homology"/>
<dbReference type="Gene3D" id="1.10.10.10">
    <property type="entry name" value="Winged helix-like DNA-binding domain superfamily/Winged helix DNA-binding domain"/>
    <property type="match status" value="1"/>
</dbReference>